<accession>A0ACC2N6W0</accession>
<evidence type="ECO:0000313" key="2">
    <source>
        <dbReference type="Proteomes" id="UP001239111"/>
    </source>
</evidence>
<proteinExistence type="predicted"/>
<evidence type="ECO:0000313" key="1">
    <source>
        <dbReference type="EMBL" id="KAJ8666703.1"/>
    </source>
</evidence>
<protein>
    <submittedName>
        <fullName evidence="1">Uncharacterized protein</fullName>
    </submittedName>
</protein>
<name>A0ACC2N6W0_9HYME</name>
<dbReference type="Proteomes" id="UP001239111">
    <property type="component" value="Chromosome 4"/>
</dbReference>
<comment type="caution">
    <text evidence="1">The sequence shown here is derived from an EMBL/GenBank/DDBJ whole genome shotgun (WGS) entry which is preliminary data.</text>
</comment>
<dbReference type="EMBL" id="CM056744">
    <property type="protein sequence ID" value="KAJ8666703.1"/>
    <property type="molecule type" value="Genomic_DNA"/>
</dbReference>
<organism evidence="1 2">
    <name type="scientific">Eretmocerus hayati</name>
    <dbReference type="NCBI Taxonomy" id="131215"/>
    <lineage>
        <taxon>Eukaryota</taxon>
        <taxon>Metazoa</taxon>
        <taxon>Ecdysozoa</taxon>
        <taxon>Arthropoda</taxon>
        <taxon>Hexapoda</taxon>
        <taxon>Insecta</taxon>
        <taxon>Pterygota</taxon>
        <taxon>Neoptera</taxon>
        <taxon>Endopterygota</taxon>
        <taxon>Hymenoptera</taxon>
        <taxon>Apocrita</taxon>
        <taxon>Proctotrupomorpha</taxon>
        <taxon>Chalcidoidea</taxon>
        <taxon>Aphelinidae</taxon>
        <taxon>Aphelininae</taxon>
        <taxon>Eretmocerus</taxon>
    </lineage>
</organism>
<gene>
    <name evidence="1" type="ORF">QAD02_008365</name>
</gene>
<reference evidence="1" key="1">
    <citation type="submission" date="2023-04" db="EMBL/GenBank/DDBJ databases">
        <title>A chromosome-level genome assembly of the parasitoid wasp Eretmocerus hayati.</title>
        <authorList>
            <person name="Zhong Y."/>
            <person name="Liu S."/>
            <person name="Liu Y."/>
        </authorList>
    </citation>
    <scope>NUCLEOTIDE SEQUENCE</scope>
    <source>
        <strain evidence="1">ZJU_SS_LIU_2023</strain>
    </source>
</reference>
<keyword evidence="2" id="KW-1185">Reference proteome</keyword>
<sequence>MSPPSLAASRAKVLCSRESAVQDRSILPSEMDPLEPPAFLKMLGEFIHSSNVKLSTSINGQLTQMNTRLTEIARSTAQNTQAISELRTGVRSLRSEIRFSGVPTNSGLSDHDLVMSALTAMRCVQRVGTILDIRKWNDTPASRPNNAPQRQRAPQNIESLVAKFASPTVRDSVLSKASALKDKTVQIVFGTGGPSRINLSPILPPSVYEIWCSALIKRFRIHETHHTQYDCLHACGSFSPFLPICPSTSSHSSPEMDLLCLQFSLWGRILRECTNRDHRVYHS</sequence>